<proteinExistence type="predicted"/>
<evidence type="ECO:0000313" key="5">
    <source>
        <dbReference type="Proteomes" id="UP001460270"/>
    </source>
</evidence>
<dbReference type="InterPro" id="IPR046341">
    <property type="entry name" value="SET_dom_sf"/>
</dbReference>
<evidence type="ECO:0000313" key="4">
    <source>
        <dbReference type="EMBL" id="KAK7930830.1"/>
    </source>
</evidence>
<dbReference type="GO" id="GO:0014003">
    <property type="term" value="P:oligodendrocyte development"/>
    <property type="evidence" value="ECO:0007669"/>
    <property type="project" value="TreeGrafter"/>
</dbReference>
<dbReference type="Gene3D" id="2.170.270.10">
    <property type="entry name" value="SET domain"/>
    <property type="match status" value="1"/>
</dbReference>
<comment type="subcellular location">
    <subcellularLocation>
        <location evidence="1">Nucleus</location>
    </subcellularLocation>
</comment>
<dbReference type="PANTHER" id="PTHR16516:SF5">
    <property type="entry name" value="ZINC FINGER PROTEIN 488"/>
    <property type="match status" value="1"/>
</dbReference>
<dbReference type="AlphaFoldDB" id="A0AAW0PM92"/>
<protein>
    <recommendedName>
        <fullName evidence="3">SET domain-containing protein</fullName>
    </recommendedName>
</protein>
<name>A0AAW0PM92_9GOBI</name>
<dbReference type="InterPro" id="IPR001214">
    <property type="entry name" value="SET_dom"/>
</dbReference>
<dbReference type="InterPro" id="IPR052296">
    <property type="entry name" value="TR-Histone_Methyltrans"/>
</dbReference>
<accession>A0AAW0PM92</accession>
<evidence type="ECO:0000256" key="2">
    <source>
        <dbReference type="ARBA" id="ARBA00023242"/>
    </source>
</evidence>
<dbReference type="PANTHER" id="PTHR16516">
    <property type="entry name" value="AGAP007109-PA"/>
    <property type="match status" value="1"/>
</dbReference>
<evidence type="ECO:0000259" key="3">
    <source>
        <dbReference type="PROSITE" id="PS50280"/>
    </source>
</evidence>
<evidence type="ECO:0000256" key="1">
    <source>
        <dbReference type="ARBA" id="ARBA00004123"/>
    </source>
</evidence>
<keyword evidence="5" id="KW-1185">Reference proteome</keyword>
<organism evidence="4 5">
    <name type="scientific">Mugilogobius chulae</name>
    <name type="common">yellowstripe goby</name>
    <dbReference type="NCBI Taxonomy" id="88201"/>
    <lineage>
        <taxon>Eukaryota</taxon>
        <taxon>Metazoa</taxon>
        <taxon>Chordata</taxon>
        <taxon>Craniata</taxon>
        <taxon>Vertebrata</taxon>
        <taxon>Euteleostomi</taxon>
        <taxon>Actinopterygii</taxon>
        <taxon>Neopterygii</taxon>
        <taxon>Teleostei</taxon>
        <taxon>Neoteleostei</taxon>
        <taxon>Acanthomorphata</taxon>
        <taxon>Gobiaria</taxon>
        <taxon>Gobiiformes</taxon>
        <taxon>Gobioidei</taxon>
        <taxon>Gobiidae</taxon>
        <taxon>Gobionellinae</taxon>
        <taxon>Mugilogobius</taxon>
    </lineage>
</organism>
<dbReference type="Proteomes" id="UP001460270">
    <property type="component" value="Unassembled WGS sequence"/>
</dbReference>
<dbReference type="GO" id="GO:0006355">
    <property type="term" value="P:regulation of DNA-templated transcription"/>
    <property type="evidence" value="ECO:0007669"/>
    <property type="project" value="TreeGrafter"/>
</dbReference>
<dbReference type="GO" id="GO:0005634">
    <property type="term" value="C:nucleus"/>
    <property type="evidence" value="ECO:0007669"/>
    <property type="project" value="UniProtKB-SubCell"/>
</dbReference>
<dbReference type="EMBL" id="JBBPFD010000004">
    <property type="protein sequence ID" value="KAK7930830.1"/>
    <property type="molecule type" value="Genomic_DNA"/>
</dbReference>
<gene>
    <name evidence="4" type="ORF">WMY93_007225</name>
</gene>
<dbReference type="PROSITE" id="PS50280">
    <property type="entry name" value="SET"/>
    <property type="match status" value="1"/>
</dbReference>
<feature type="domain" description="SET" evidence="3">
    <location>
        <begin position="21"/>
        <end position="134"/>
    </location>
</feature>
<dbReference type="Pfam" id="PF21549">
    <property type="entry name" value="PRDM2_PR"/>
    <property type="match status" value="1"/>
</dbReference>
<reference evidence="5" key="1">
    <citation type="submission" date="2024-04" db="EMBL/GenBank/DDBJ databases">
        <title>Salinicola lusitanus LLJ914,a marine bacterium isolated from the Okinawa Trough.</title>
        <authorList>
            <person name="Li J."/>
        </authorList>
    </citation>
    <scope>NUCLEOTIDE SEQUENCE [LARGE SCALE GENOMIC DNA]</scope>
</reference>
<comment type="caution">
    <text evidence="4">The sequence shown here is derived from an EMBL/GenBank/DDBJ whole genome shotgun (WGS) entry which is preliminary data.</text>
</comment>
<sequence>MFTSSMEPTLVSRCAWSGESKSTQQYPSDVHTSVVFTRSIPSGTCFGPCVLQGSMDSIAFIAQKSSDNRNKAYVFRVDPEALSNSALFLSWLRLIQTARNSEEQNTEAFLKAGQLHIRTTREVRDEEELLLWYDKELCHLLGFTDMKREFSTDFKCTRCSQMFQHEYPFLAHCRFLCPQMKANTWRSQDFTKHMEAHSLSKRQHK</sequence>
<keyword evidence="2" id="KW-0539">Nucleus</keyword>